<dbReference type="CDD" id="cd02440">
    <property type="entry name" value="AdoMet_MTases"/>
    <property type="match status" value="1"/>
</dbReference>
<protein>
    <recommendedName>
        <fullName evidence="4">Methyltransferase domain-containing protein</fullName>
    </recommendedName>
</protein>
<evidence type="ECO:0008006" key="4">
    <source>
        <dbReference type="Google" id="ProtNLM"/>
    </source>
</evidence>
<keyword evidence="3" id="KW-1185">Reference proteome</keyword>
<dbReference type="RefSeq" id="XP_045955608.1">
    <property type="nucleotide sequence ID" value="XM_046098399.1"/>
</dbReference>
<name>A0A9P8ZUH0_9PEZI</name>
<dbReference type="EMBL" id="JAGPXC010000007">
    <property type="protein sequence ID" value="KAH6649101.1"/>
    <property type="molecule type" value="Genomic_DNA"/>
</dbReference>
<dbReference type="AlphaFoldDB" id="A0A9P8ZUH0"/>
<comment type="caution">
    <text evidence="2">The sequence shown here is derived from an EMBL/GenBank/DDBJ whole genome shotgun (WGS) entry which is preliminary data.</text>
</comment>
<evidence type="ECO:0000256" key="1">
    <source>
        <dbReference type="SAM" id="MobiDB-lite"/>
    </source>
</evidence>
<feature type="compositionally biased region" description="Basic residues" evidence="1">
    <location>
        <begin position="1"/>
        <end position="12"/>
    </location>
</feature>
<feature type="region of interest" description="Disordered" evidence="1">
    <location>
        <begin position="1"/>
        <end position="23"/>
    </location>
</feature>
<evidence type="ECO:0000313" key="3">
    <source>
        <dbReference type="Proteomes" id="UP000758603"/>
    </source>
</evidence>
<dbReference type="SUPFAM" id="SSF53335">
    <property type="entry name" value="S-adenosyl-L-methionine-dependent methyltransferases"/>
    <property type="match status" value="1"/>
</dbReference>
<organism evidence="2 3">
    <name type="scientific">Truncatella angustata</name>
    <dbReference type="NCBI Taxonomy" id="152316"/>
    <lineage>
        <taxon>Eukaryota</taxon>
        <taxon>Fungi</taxon>
        <taxon>Dikarya</taxon>
        <taxon>Ascomycota</taxon>
        <taxon>Pezizomycotina</taxon>
        <taxon>Sordariomycetes</taxon>
        <taxon>Xylariomycetidae</taxon>
        <taxon>Amphisphaeriales</taxon>
        <taxon>Sporocadaceae</taxon>
        <taxon>Truncatella</taxon>
    </lineage>
</organism>
<dbReference type="Proteomes" id="UP000758603">
    <property type="component" value="Unassembled WGS sequence"/>
</dbReference>
<gene>
    <name evidence="2" type="ORF">BKA67DRAFT_522691</name>
</gene>
<evidence type="ECO:0000313" key="2">
    <source>
        <dbReference type="EMBL" id="KAH6649101.1"/>
    </source>
</evidence>
<sequence>MDDFPRKKRKISRAADAQATSGVDEPNGWNGTFVKASDPYALMRDCSSSARLTAQHYLWKDLLGFLVHPNIPTRASDLRIADIATGNGIWLCDYARNKPASVELHGFDVNLDQVGPKAWLPTNVHMHTWNMFEEPDPRFVGYFDIVHVKLITVVVKNNDPRPILANLTKMLKPGGHLQWDEVDTIGASIKTVPGVSASNLDTLFSQLRGCDTWKYELKQIMNHSGYTGSELYIYEYPLGMARYWNDVYVSAWKEFAGKQLQTPEISRNLELQGMRETRDGAAIYIPKLVWVAMKL</sequence>
<accession>A0A9P8ZUH0</accession>
<reference evidence="2" key="1">
    <citation type="journal article" date="2021" name="Nat. Commun.">
        <title>Genetic determinants of endophytism in the Arabidopsis root mycobiome.</title>
        <authorList>
            <person name="Mesny F."/>
            <person name="Miyauchi S."/>
            <person name="Thiergart T."/>
            <person name="Pickel B."/>
            <person name="Atanasova L."/>
            <person name="Karlsson M."/>
            <person name="Huettel B."/>
            <person name="Barry K.W."/>
            <person name="Haridas S."/>
            <person name="Chen C."/>
            <person name="Bauer D."/>
            <person name="Andreopoulos W."/>
            <person name="Pangilinan J."/>
            <person name="LaButti K."/>
            <person name="Riley R."/>
            <person name="Lipzen A."/>
            <person name="Clum A."/>
            <person name="Drula E."/>
            <person name="Henrissat B."/>
            <person name="Kohler A."/>
            <person name="Grigoriev I.V."/>
            <person name="Martin F.M."/>
            <person name="Hacquard S."/>
        </authorList>
    </citation>
    <scope>NUCLEOTIDE SEQUENCE</scope>
    <source>
        <strain evidence="2">MPI-SDFR-AT-0073</strain>
    </source>
</reference>
<dbReference type="OrthoDB" id="417697at2759"/>
<proteinExistence type="predicted"/>
<dbReference type="Gene3D" id="3.40.50.150">
    <property type="entry name" value="Vaccinia Virus protein VP39"/>
    <property type="match status" value="1"/>
</dbReference>
<dbReference type="InterPro" id="IPR029063">
    <property type="entry name" value="SAM-dependent_MTases_sf"/>
</dbReference>
<dbReference type="GeneID" id="70127291"/>